<proteinExistence type="predicted"/>
<feature type="domain" description="DSBA-like thioredoxin" evidence="2">
    <location>
        <begin position="3"/>
        <end position="206"/>
    </location>
</feature>
<dbReference type="EMBL" id="LXLT01000006">
    <property type="protein sequence ID" value="OFD85853.1"/>
    <property type="molecule type" value="Genomic_DNA"/>
</dbReference>
<dbReference type="GO" id="GO:0016491">
    <property type="term" value="F:oxidoreductase activity"/>
    <property type="evidence" value="ECO:0007669"/>
    <property type="project" value="InterPro"/>
</dbReference>
<evidence type="ECO:0000256" key="1">
    <source>
        <dbReference type="SAM" id="MobiDB-lite"/>
    </source>
</evidence>
<feature type="compositionally biased region" description="Polar residues" evidence="1">
    <location>
        <begin position="229"/>
        <end position="243"/>
    </location>
</feature>
<dbReference type="Gene3D" id="3.40.30.10">
    <property type="entry name" value="Glutaredoxin"/>
    <property type="match status" value="1"/>
</dbReference>
<dbReference type="PANTHER" id="PTHR13887:SF41">
    <property type="entry name" value="THIOREDOXIN SUPERFAMILY PROTEIN"/>
    <property type="match status" value="1"/>
</dbReference>
<dbReference type="Pfam" id="PF01323">
    <property type="entry name" value="DSBA"/>
    <property type="match status" value="1"/>
</dbReference>
<evidence type="ECO:0000259" key="2">
    <source>
        <dbReference type="Pfam" id="PF01323"/>
    </source>
</evidence>
<dbReference type="InterPro" id="IPR001853">
    <property type="entry name" value="DSBA-like_thioredoxin_dom"/>
</dbReference>
<dbReference type="RefSeq" id="WP_070140626.1">
    <property type="nucleotide sequence ID" value="NZ_LXLT01000006.1"/>
</dbReference>
<organism evidence="3 4">
    <name type="scientific">Bacillus mycoides</name>
    <dbReference type="NCBI Taxonomy" id="1405"/>
    <lineage>
        <taxon>Bacteria</taxon>
        <taxon>Bacillati</taxon>
        <taxon>Bacillota</taxon>
        <taxon>Bacilli</taxon>
        <taxon>Bacillales</taxon>
        <taxon>Bacillaceae</taxon>
        <taxon>Bacillus</taxon>
        <taxon>Bacillus cereus group</taxon>
    </lineage>
</organism>
<comment type="caution">
    <text evidence="3">The sequence shown here is derived from an EMBL/GenBank/DDBJ whole genome shotgun (WGS) entry which is preliminary data.</text>
</comment>
<sequence>MKIEVWSDFVCPFCYIGKRRLEVALEQFPHRDDVEVEFKSFELDPNTPVYSGTGINEVLASKYGISVEEADRNNIQLGNHAASMGLSFNFEEMKPTNTFDAHRLAKFAKDQGKEKKITENLLFAYFTESRNLSDAETLAAIAEASGLDKQEALNVINNKNAYANEVRIDEAIAQQYKITGVPYFIVNQKYAISGAQPLETFVGALQQVWEEENPAPKLQELSLDGGSDLSCTDGSCSVPSKEQ</sequence>
<accession>A0A1E8BE22</accession>
<evidence type="ECO:0000313" key="4">
    <source>
        <dbReference type="Proteomes" id="UP000175706"/>
    </source>
</evidence>
<evidence type="ECO:0000313" key="3">
    <source>
        <dbReference type="EMBL" id="OFD85853.1"/>
    </source>
</evidence>
<dbReference type="PANTHER" id="PTHR13887">
    <property type="entry name" value="GLUTATHIONE S-TRANSFERASE KAPPA"/>
    <property type="match status" value="1"/>
</dbReference>
<dbReference type="Proteomes" id="UP000175706">
    <property type="component" value="Unassembled WGS sequence"/>
</dbReference>
<name>A0A1E8BE22_BACMY</name>
<dbReference type="SUPFAM" id="SSF52833">
    <property type="entry name" value="Thioredoxin-like"/>
    <property type="match status" value="1"/>
</dbReference>
<protein>
    <submittedName>
        <fullName evidence="3">DSBA oxidoreductase</fullName>
    </submittedName>
</protein>
<dbReference type="InterPro" id="IPR036249">
    <property type="entry name" value="Thioredoxin-like_sf"/>
</dbReference>
<gene>
    <name evidence="3" type="ORF">BWGOE8_02780</name>
</gene>
<feature type="region of interest" description="Disordered" evidence="1">
    <location>
        <begin position="219"/>
        <end position="243"/>
    </location>
</feature>
<dbReference type="AlphaFoldDB" id="A0A1E8BE22"/>
<dbReference type="CDD" id="cd03024">
    <property type="entry name" value="DsbA_FrnE"/>
    <property type="match status" value="1"/>
</dbReference>
<reference evidence="3 4" key="1">
    <citation type="submission" date="2016-05" db="EMBL/GenBank/DDBJ databases">
        <title>Bacillus thuringiensis and Bacillus weihenstephanensis as novel biocontrol agents of wilt causing Verticillium species.</title>
        <authorList>
            <person name="Hollensteiner J."/>
            <person name="Wemheuer F."/>
            <person name="Harting R."/>
            <person name="Kolarzyk A."/>
            <person name="Diaz-Valerio S."/>
            <person name="Poehlein A."/>
            <person name="Brzuszkiewicz E."/>
            <person name="Nesemann K."/>
            <person name="Braus-Stromeyer S."/>
            <person name="Braus G."/>
            <person name="Daniel R."/>
            <person name="Liesegang H."/>
        </authorList>
    </citation>
    <scope>NUCLEOTIDE SEQUENCE [LARGE SCALE GENOMIC DNA]</scope>
    <source>
        <strain evidence="3 4">GOE8</strain>
    </source>
</reference>
<dbReference type="PATRIC" id="fig|86662.25.peg.257"/>